<dbReference type="AlphaFoldDB" id="A0AAN7WBF8"/>
<dbReference type="InterPro" id="IPR019819">
    <property type="entry name" value="Carboxylesterase_B_CS"/>
</dbReference>
<evidence type="ECO:0000313" key="3">
    <source>
        <dbReference type="Proteomes" id="UP001310594"/>
    </source>
</evidence>
<comment type="caution">
    <text evidence="2">The sequence shown here is derived from an EMBL/GenBank/DDBJ whole genome shotgun (WGS) entry which is preliminary data.</text>
</comment>
<dbReference type="Pfam" id="PF00135">
    <property type="entry name" value="COesterase"/>
    <property type="match status" value="1"/>
</dbReference>
<evidence type="ECO:0000313" key="2">
    <source>
        <dbReference type="EMBL" id="KAK5706068.1"/>
    </source>
</evidence>
<dbReference type="EMBL" id="JAVRQU010000002">
    <property type="protein sequence ID" value="KAK5706068.1"/>
    <property type="molecule type" value="Genomic_DNA"/>
</dbReference>
<dbReference type="PANTHER" id="PTHR11559">
    <property type="entry name" value="CARBOXYLESTERASE"/>
    <property type="match status" value="1"/>
</dbReference>
<dbReference type="SUPFAM" id="SSF53474">
    <property type="entry name" value="alpha/beta-Hydrolases"/>
    <property type="match status" value="1"/>
</dbReference>
<dbReference type="InterPro" id="IPR002018">
    <property type="entry name" value="CarbesteraseB"/>
</dbReference>
<name>A0AAN7WBF8_9PEZI</name>
<sequence>MAVQALGLAIDSNSSSESLQVLTTSGLLNGYVNPAFPQTRQFLGIPFALPPSGPRRWLPPVGFQSTASLLTNDIGPACPQKLLRNAQVYSVNGGNMTEFFPQETFSEDCLTLNVWTPLISQPQVVESELLPVIVWFFGGGFVQGGTNALYFNPESWVQRTQAHIVVTVNFRSNLFGFPNAAELTEQNLGLLDQRFALEWVRDNVAKFGGDPSRIVKWGESAGAIACDFLNFAHPDDPIVHGMIIDSGTALFPTAATVSLDTGHANFTSIANAVGCGYATSQLECMRTIPWETLEGVMGGDSSLAFLPIIDEKVMFGNYTERYGMGAVSSIPAIIGTNQHELNALIPQTGLNAPYNATSFAVFEAKYDAAANATFLCESAVGTSLLRHNANLTTYRYRYDGNFPNISPKAYPGAFHAAELPLLFGTAGRYHGASTAYEEEVGQGIQDLWLAFAEEPEEGLERAGWDSYAHGKAVLLGGPNAPVVSIDVKEIDGVCTALGDL</sequence>
<organism evidence="2 3">
    <name type="scientific">Elasticomyces elasticus</name>
    <dbReference type="NCBI Taxonomy" id="574655"/>
    <lineage>
        <taxon>Eukaryota</taxon>
        <taxon>Fungi</taxon>
        <taxon>Dikarya</taxon>
        <taxon>Ascomycota</taxon>
        <taxon>Pezizomycotina</taxon>
        <taxon>Dothideomycetes</taxon>
        <taxon>Dothideomycetidae</taxon>
        <taxon>Mycosphaerellales</taxon>
        <taxon>Teratosphaeriaceae</taxon>
        <taxon>Elasticomyces</taxon>
    </lineage>
</organism>
<dbReference type="InterPro" id="IPR029058">
    <property type="entry name" value="AB_hydrolase_fold"/>
</dbReference>
<dbReference type="InterPro" id="IPR050309">
    <property type="entry name" value="Type-B_Carboxylest/Lipase"/>
</dbReference>
<feature type="domain" description="Carboxylesterase type B" evidence="1">
    <location>
        <begin position="19"/>
        <end position="347"/>
    </location>
</feature>
<proteinExistence type="predicted"/>
<dbReference type="Gene3D" id="3.40.50.1820">
    <property type="entry name" value="alpha/beta hydrolase"/>
    <property type="match status" value="1"/>
</dbReference>
<evidence type="ECO:0000259" key="1">
    <source>
        <dbReference type="Pfam" id="PF00135"/>
    </source>
</evidence>
<accession>A0AAN7WBF8</accession>
<dbReference type="Proteomes" id="UP001310594">
    <property type="component" value="Unassembled WGS sequence"/>
</dbReference>
<reference evidence="2" key="1">
    <citation type="submission" date="2023-08" db="EMBL/GenBank/DDBJ databases">
        <title>Black Yeasts Isolated from many extreme environments.</title>
        <authorList>
            <person name="Coleine C."/>
            <person name="Stajich J.E."/>
            <person name="Selbmann L."/>
        </authorList>
    </citation>
    <scope>NUCLEOTIDE SEQUENCE</scope>
    <source>
        <strain evidence="2">CCFEE 5810</strain>
    </source>
</reference>
<protein>
    <recommendedName>
        <fullName evidence="1">Carboxylesterase type B domain-containing protein</fullName>
    </recommendedName>
</protein>
<gene>
    <name evidence="2" type="ORF">LTR97_001054</name>
</gene>
<dbReference type="PROSITE" id="PS00941">
    <property type="entry name" value="CARBOXYLESTERASE_B_2"/>
    <property type="match status" value="1"/>
</dbReference>